<protein>
    <submittedName>
        <fullName evidence="1">Uncharacterized protein</fullName>
    </submittedName>
</protein>
<evidence type="ECO:0000313" key="1">
    <source>
        <dbReference type="EMBL" id="KAF4039626.1"/>
    </source>
</evidence>
<keyword evidence="2" id="KW-1185">Reference proteome</keyword>
<gene>
    <name evidence="1" type="ORF">GN244_ATG08149</name>
</gene>
<dbReference type="Proteomes" id="UP000602510">
    <property type="component" value="Unassembled WGS sequence"/>
</dbReference>
<organism evidence="1 2">
    <name type="scientific">Phytophthora infestans</name>
    <name type="common">Potato late blight agent</name>
    <name type="synonym">Botrytis infestans</name>
    <dbReference type="NCBI Taxonomy" id="4787"/>
    <lineage>
        <taxon>Eukaryota</taxon>
        <taxon>Sar</taxon>
        <taxon>Stramenopiles</taxon>
        <taxon>Oomycota</taxon>
        <taxon>Peronosporomycetes</taxon>
        <taxon>Peronosporales</taxon>
        <taxon>Peronosporaceae</taxon>
        <taxon>Phytophthora</taxon>
    </lineage>
</organism>
<reference evidence="1" key="1">
    <citation type="submission" date="2020-04" db="EMBL/GenBank/DDBJ databases">
        <title>Hybrid Assembly of Korean Phytophthora infestans isolates.</title>
        <authorList>
            <person name="Prokchorchik M."/>
            <person name="Lee Y."/>
            <person name="Seo J."/>
            <person name="Cho J.-H."/>
            <person name="Park Y.-E."/>
            <person name="Jang D.-C."/>
            <person name="Im J.-S."/>
            <person name="Choi J.-G."/>
            <person name="Park H.-J."/>
            <person name="Lee G.-B."/>
            <person name="Lee Y.-G."/>
            <person name="Hong S.-Y."/>
            <person name="Cho K."/>
            <person name="Sohn K.H."/>
        </authorList>
    </citation>
    <scope>NUCLEOTIDE SEQUENCE</scope>
    <source>
        <strain evidence="1">KR_1_A1</strain>
    </source>
</reference>
<dbReference type="AlphaFoldDB" id="A0A833TEL5"/>
<evidence type="ECO:0000313" key="2">
    <source>
        <dbReference type="Proteomes" id="UP000602510"/>
    </source>
</evidence>
<dbReference type="EMBL" id="WSZM01000168">
    <property type="protein sequence ID" value="KAF4039626.1"/>
    <property type="molecule type" value="Genomic_DNA"/>
</dbReference>
<accession>A0A833TEL5</accession>
<comment type="caution">
    <text evidence="1">The sequence shown here is derived from an EMBL/GenBank/DDBJ whole genome shotgun (WGS) entry which is preliminary data.</text>
</comment>
<name>A0A833TEL5_PHYIN</name>
<sequence>MNDAEGSDDEVSEGKEELIDFAKRWHAACGIGYELEISPTEWIERPQQPDAVSGGVFVVAQGYSYLTGGYATTRAQSVKERCQPLMLWMVVCRAFNRLRV</sequence>
<proteinExistence type="predicted"/>